<dbReference type="Proteomes" id="UP001186974">
    <property type="component" value="Unassembled WGS sequence"/>
</dbReference>
<accession>A0ACC3DX32</accession>
<protein>
    <submittedName>
        <fullName evidence="1">Uncharacterized protein</fullName>
    </submittedName>
</protein>
<keyword evidence="2" id="KW-1185">Reference proteome</keyword>
<evidence type="ECO:0000313" key="1">
    <source>
        <dbReference type="EMBL" id="KAK3081270.1"/>
    </source>
</evidence>
<dbReference type="EMBL" id="JAWDJW010000220">
    <property type="protein sequence ID" value="KAK3081270.1"/>
    <property type="molecule type" value="Genomic_DNA"/>
</dbReference>
<gene>
    <name evidence="1" type="ORF">LTS18_008448</name>
</gene>
<sequence length="238" mass="26126">LNSSNLINLVTNETIPLAAPSDPKEALTIIGSHIDTDFLILLPESNPANPAEPKSVLQAFVTCFPSGFSTLSKLGLKLADIHGPVPHYKQKLERSMDRFFATIPTGKIVKRTNWAVTTTTDLFIEVGTHIHLPDADAKNDISGAAGEGEKPQYEEEEADVDRTVLRTERQTLHRLPKTGALVFAFKTYQYPVREIKEEGLGEALAEAAEGLGKGNAPDMRIYKKGVVWGKSVCRFLRS</sequence>
<comment type="caution">
    <text evidence="1">The sequence shown here is derived from an EMBL/GenBank/DDBJ whole genome shotgun (WGS) entry which is preliminary data.</text>
</comment>
<feature type="non-terminal residue" evidence="1">
    <location>
        <position position="1"/>
    </location>
</feature>
<proteinExistence type="predicted"/>
<reference evidence="1" key="1">
    <citation type="submission" date="2024-09" db="EMBL/GenBank/DDBJ databases">
        <title>Black Yeasts Isolated from many extreme environments.</title>
        <authorList>
            <person name="Coleine C."/>
            <person name="Stajich J.E."/>
            <person name="Selbmann L."/>
        </authorList>
    </citation>
    <scope>NUCLEOTIDE SEQUENCE</scope>
    <source>
        <strain evidence="1">CCFEE 5737</strain>
    </source>
</reference>
<evidence type="ECO:0000313" key="2">
    <source>
        <dbReference type="Proteomes" id="UP001186974"/>
    </source>
</evidence>
<organism evidence="1 2">
    <name type="scientific">Coniosporium uncinatum</name>
    <dbReference type="NCBI Taxonomy" id="93489"/>
    <lineage>
        <taxon>Eukaryota</taxon>
        <taxon>Fungi</taxon>
        <taxon>Dikarya</taxon>
        <taxon>Ascomycota</taxon>
        <taxon>Pezizomycotina</taxon>
        <taxon>Dothideomycetes</taxon>
        <taxon>Dothideomycetes incertae sedis</taxon>
        <taxon>Coniosporium</taxon>
    </lineage>
</organism>
<name>A0ACC3DX32_9PEZI</name>